<evidence type="ECO:0000313" key="2">
    <source>
        <dbReference type="Proteomes" id="UP000012073"/>
    </source>
</evidence>
<organism evidence="1 2">
    <name type="scientific">Chondrus crispus</name>
    <name type="common">Carrageen Irish moss</name>
    <name type="synonym">Polymorpha crispa</name>
    <dbReference type="NCBI Taxonomy" id="2769"/>
    <lineage>
        <taxon>Eukaryota</taxon>
        <taxon>Rhodophyta</taxon>
        <taxon>Florideophyceae</taxon>
        <taxon>Rhodymeniophycidae</taxon>
        <taxon>Gigartinales</taxon>
        <taxon>Gigartinaceae</taxon>
        <taxon>Chondrus</taxon>
    </lineage>
</organism>
<dbReference type="GeneID" id="17320637"/>
<dbReference type="Gramene" id="CDF33131">
    <property type="protein sequence ID" value="CDF33131"/>
    <property type="gene ID" value="CHC_T00001985001"/>
</dbReference>
<reference evidence="2" key="1">
    <citation type="journal article" date="2013" name="Proc. Natl. Acad. Sci. U.S.A.">
        <title>Genome structure and metabolic features in the red seaweed Chondrus crispus shed light on evolution of the Archaeplastida.</title>
        <authorList>
            <person name="Collen J."/>
            <person name="Porcel B."/>
            <person name="Carre W."/>
            <person name="Ball S.G."/>
            <person name="Chaparro C."/>
            <person name="Tonon T."/>
            <person name="Barbeyron T."/>
            <person name="Michel G."/>
            <person name="Noel B."/>
            <person name="Valentin K."/>
            <person name="Elias M."/>
            <person name="Artiguenave F."/>
            <person name="Arun A."/>
            <person name="Aury J.M."/>
            <person name="Barbosa-Neto J.F."/>
            <person name="Bothwell J.H."/>
            <person name="Bouget F.Y."/>
            <person name="Brillet L."/>
            <person name="Cabello-Hurtado F."/>
            <person name="Capella-Gutierrez S."/>
            <person name="Charrier B."/>
            <person name="Cladiere L."/>
            <person name="Cock J.M."/>
            <person name="Coelho S.M."/>
            <person name="Colleoni C."/>
            <person name="Czjzek M."/>
            <person name="Da Silva C."/>
            <person name="Delage L."/>
            <person name="Denoeud F."/>
            <person name="Deschamps P."/>
            <person name="Dittami S.M."/>
            <person name="Gabaldon T."/>
            <person name="Gachon C.M."/>
            <person name="Groisillier A."/>
            <person name="Herve C."/>
            <person name="Jabbari K."/>
            <person name="Katinka M."/>
            <person name="Kloareg B."/>
            <person name="Kowalczyk N."/>
            <person name="Labadie K."/>
            <person name="Leblanc C."/>
            <person name="Lopez P.J."/>
            <person name="McLachlan D.H."/>
            <person name="Meslet-Cladiere L."/>
            <person name="Moustafa A."/>
            <person name="Nehr Z."/>
            <person name="Nyvall Collen P."/>
            <person name="Panaud O."/>
            <person name="Partensky F."/>
            <person name="Poulain J."/>
            <person name="Rensing S.A."/>
            <person name="Rousvoal S."/>
            <person name="Samson G."/>
            <person name="Symeonidi A."/>
            <person name="Weissenbach J."/>
            <person name="Zambounis A."/>
            <person name="Wincker P."/>
            <person name="Boyen C."/>
        </authorList>
    </citation>
    <scope>NUCLEOTIDE SEQUENCE [LARGE SCALE GENOMIC DNA]</scope>
    <source>
        <strain evidence="2">cv. Stackhouse</strain>
    </source>
</reference>
<dbReference type="OrthoDB" id="1046782at2759"/>
<evidence type="ECO:0000313" key="1">
    <source>
        <dbReference type="EMBL" id="CDF33131.1"/>
    </source>
</evidence>
<protein>
    <submittedName>
        <fullName evidence="1">Uncharacterized protein</fullName>
    </submittedName>
</protein>
<dbReference type="Gene3D" id="2.100.10.50">
    <property type="match status" value="1"/>
</dbReference>
<name>R7Q6Y3_CHOCR</name>
<dbReference type="RefSeq" id="XP_005712934.1">
    <property type="nucleotide sequence ID" value="XM_005712877.1"/>
</dbReference>
<gene>
    <name evidence="1" type="ORF">CHC_T00001985001</name>
</gene>
<dbReference type="EMBL" id="HG001634">
    <property type="protein sequence ID" value="CDF33131.1"/>
    <property type="molecule type" value="Genomic_DNA"/>
</dbReference>
<sequence length="318" mass="35615">MSNRLIEVKGRMEWQLKDSFTNPSQFHSAVPYTREIESSVTTSRSEVESIAREESKSTSTSISLDVSAQIKIFNVSANTTVGWTSSVVNTSMHEASHTNAETKETSQKIGPISIEPGESVYVFEKKIKFPTISWETGELKVWPSADIPTLNEEVLMKIPVHEAPIKYLKDIKVHTYGAMTYSKDFMLYKDGLSGESKNVERENWGDINRGYGGKYVFLEPVWVDDISQGADNISVQISGGVPGWTKERGQQDMAMGAGGDYRFLDIWHRRDVKEKIVDVVLWGGQLVRIPDGWTGMTGDLNKGRGGRYLYIVWKTASG</sequence>
<dbReference type="KEGG" id="ccp:CHC_T00001985001"/>
<proteinExistence type="predicted"/>
<dbReference type="AlphaFoldDB" id="R7Q6Y3"/>
<dbReference type="Proteomes" id="UP000012073">
    <property type="component" value="Unassembled WGS sequence"/>
</dbReference>
<keyword evidence="2" id="KW-1185">Reference proteome</keyword>
<accession>R7Q6Y3</accession>